<keyword evidence="4" id="KW-1185">Reference proteome</keyword>
<dbReference type="EMBL" id="LTAO01000023">
    <property type="protein sequence ID" value="KYG29440.1"/>
    <property type="molecule type" value="Genomic_DNA"/>
</dbReference>
<dbReference type="AlphaFoldDB" id="A0A162DF68"/>
<comment type="caution">
    <text evidence="3">The sequence shown here is derived from an EMBL/GenBank/DDBJ whole genome shotgun (WGS) entry which is preliminary data.</text>
</comment>
<protein>
    <recommendedName>
        <fullName evidence="2">Thiamine-binding protein domain-containing protein</fullName>
    </recommendedName>
</protein>
<dbReference type="PANTHER" id="PTHR33777:SF1">
    <property type="entry name" value="UPF0045 PROTEIN ECM15"/>
    <property type="match status" value="1"/>
</dbReference>
<reference evidence="3" key="1">
    <citation type="submission" date="2016-02" db="EMBL/GenBank/DDBJ databases">
        <title>Genome sequence of Bacillus trypoxylicola KCTC 13244(T).</title>
        <authorList>
            <person name="Jeong H."/>
            <person name="Park S.-H."/>
            <person name="Choi S.-K."/>
        </authorList>
    </citation>
    <scope>NUCLEOTIDE SEQUENCE [LARGE SCALE GENOMIC DNA]</scope>
    <source>
        <strain evidence="3">KCTC 13244</strain>
    </source>
</reference>
<sequence>MTTVLAGIQLLPNQKEDHTGGTIKQVLEMIESAGVRYEVGALETVVEGDYETILSLIKDIHEKVVDLGVNEYSTNIKIHYRSEGVSFEDKF</sequence>
<evidence type="ECO:0000256" key="1">
    <source>
        <dbReference type="ARBA" id="ARBA00010272"/>
    </source>
</evidence>
<dbReference type="InterPro" id="IPR029756">
    <property type="entry name" value="MTH1187/YkoF-like"/>
</dbReference>
<comment type="similarity">
    <text evidence="1">Belongs to the UPF0045 family.</text>
</comment>
<proteinExistence type="inferred from homology"/>
<dbReference type="Proteomes" id="UP000075806">
    <property type="component" value="Unassembled WGS sequence"/>
</dbReference>
<dbReference type="InterPro" id="IPR002767">
    <property type="entry name" value="Thiamine_BP"/>
</dbReference>
<dbReference type="GO" id="GO:0005829">
    <property type="term" value="C:cytosol"/>
    <property type="evidence" value="ECO:0007669"/>
    <property type="project" value="TreeGrafter"/>
</dbReference>
<dbReference type="STRING" id="519424.AZF04_07920"/>
<gene>
    <name evidence="3" type="ORF">AZF04_07920</name>
</gene>
<dbReference type="RefSeq" id="WP_045478460.1">
    <property type="nucleotide sequence ID" value="NZ_LTAO01000023.1"/>
</dbReference>
<accession>A0A162DF68</accession>
<dbReference type="PANTHER" id="PTHR33777">
    <property type="entry name" value="UPF0045 PROTEIN ECM15"/>
    <property type="match status" value="1"/>
</dbReference>
<dbReference type="Gene3D" id="3.30.70.930">
    <property type="match status" value="1"/>
</dbReference>
<feature type="domain" description="Thiamine-binding protein" evidence="2">
    <location>
        <begin position="7"/>
        <end position="90"/>
    </location>
</feature>
<evidence type="ECO:0000313" key="3">
    <source>
        <dbReference type="EMBL" id="KYG29440.1"/>
    </source>
</evidence>
<name>A0A162DF68_9BACI</name>
<dbReference type="InterPro" id="IPR051614">
    <property type="entry name" value="UPF0045_domain"/>
</dbReference>
<dbReference type="SUPFAM" id="SSF89957">
    <property type="entry name" value="MTH1187/YkoF-like"/>
    <property type="match status" value="1"/>
</dbReference>
<organism evidence="3 4">
    <name type="scientific">Alkalihalobacillus trypoxylicola</name>
    <dbReference type="NCBI Taxonomy" id="519424"/>
    <lineage>
        <taxon>Bacteria</taxon>
        <taxon>Bacillati</taxon>
        <taxon>Bacillota</taxon>
        <taxon>Bacilli</taxon>
        <taxon>Bacillales</taxon>
        <taxon>Bacillaceae</taxon>
        <taxon>Alkalihalobacillus</taxon>
    </lineage>
</organism>
<dbReference type="Pfam" id="PF01910">
    <property type="entry name" value="Thiamine_BP"/>
    <property type="match status" value="1"/>
</dbReference>
<evidence type="ECO:0000313" key="4">
    <source>
        <dbReference type="Proteomes" id="UP000075806"/>
    </source>
</evidence>
<evidence type="ECO:0000259" key="2">
    <source>
        <dbReference type="Pfam" id="PF01910"/>
    </source>
</evidence>
<dbReference type="OrthoDB" id="5886358at2"/>